<keyword evidence="5" id="KW-0136">Cellulose degradation</keyword>
<evidence type="ECO:0000256" key="8">
    <source>
        <dbReference type="ARBA" id="ARBA00023326"/>
    </source>
</evidence>
<comment type="caution">
    <text evidence="10">The sequence shown here is derived from an EMBL/GenBank/DDBJ whole genome shotgun (WGS) entry which is preliminary data.</text>
</comment>
<keyword evidence="7 9" id="KW-0326">Glycosidase</keyword>
<keyword evidence="4 9" id="KW-0378">Hydrolase</keyword>
<reference evidence="11" key="1">
    <citation type="submission" date="2023-07" db="EMBL/GenBank/DDBJ databases">
        <title>30 novel species of actinomycetes from the DSMZ collection.</title>
        <authorList>
            <person name="Nouioui I."/>
        </authorList>
    </citation>
    <scope>NUCLEOTIDE SEQUENCE [LARGE SCALE GENOMIC DNA]</scope>
    <source>
        <strain evidence="11">DSM 44918</strain>
    </source>
</reference>
<evidence type="ECO:0000256" key="6">
    <source>
        <dbReference type="ARBA" id="ARBA00023277"/>
    </source>
</evidence>
<sequence>MTANGPAASASSESSSFPTFPPGFYFGAATASYQIEGGHDEGGRGPSIWDTYCREPGRVANGATGDVACDHYHRYREDVALLRDLGVDSYRFSVAWPRIQPTGSGKANEEGLDFYDRLVDELLAAGIAPAATLYHWDLPQALEDLGGWRVRGTAERFAEYAALVVDRLGDRVTRWMTLNEPFCSAFVGYAIGRHAPGAREGRGALAAAHHLLVGHGLAVRALRAAGADEVGIVLNPDLLLPASGSEADLGAVRRAETLHNAVWLDPLFAGRYPEHEAETWGELADGSWRLDGDLEIIGAPLDFLGINYYRPITVRDVPLRDPDPATRTAVDIRVEETWRDDVRHTTMGWPVVPETFTRLLTELTERYPTVPPLVITENGSAEADEVAADGQVHDADRVDYLRDHLHALAAAIEAGVEVQGYYVWSLMDNFEWAFGYDKRFGIVRVDYDTLERLPKDSYRWYRDMIANHKTQEIS</sequence>
<evidence type="ECO:0000313" key="10">
    <source>
        <dbReference type="EMBL" id="MDT0317470.1"/>
    </source>
</evidence>
<proteinExistence type="inferred from homology"/>
<dbReference type="PANTHER" id="PTHR10353">
    <property type="entry name" value="GLYCOSYL HYDROLASE"/>
    <property type="match status" value="1"/>
</dbReference>
<comment type="catalytic activity">
    <reaction evidence="1 9">
        <text>Hydrolysis of terminal, non-reducing beta-D-glucosyl residues with release of beta-D-glucose.</text>
        <dbReference type="EC" id="3.2.1.21"/>
    </reaction>
</comment>
<dbReference type="InterPro" id="IPR017736">
    <property type="entry name" value="Glyco_hydro_1_beta-glucosidase"/>
</dbReference>
<comment type="similarity">
    <text evidence="2 9">Belongs to the glycosyl hydrolase 1 family.</text>
</comment>
<dbReference type="NCBIfam" id="TIGR03356">
    <property type="entry name" value="BGL"/>
    <property type="match status" value="1"/>
</dbReference>
<evidence type="ECO:0000313" key="11">
    <source>
        <dbReference type="Proteomes" id="UP001183420"/>
    </source>
</evidence>
<accession>A0ABU2LIQ3</accession>
<dbReference type="InterPro" id="IPR033132">
    <property type="entry name" value="GH_1_N_CS"/>
</dbReference>
<dbReference type="PROSITE" id="PS00653">
    <property type="entry name" value="GLYCOSYL_HYDROL_F1_2"/>
    <property type="match status" value="1"/>
</dbReference>
<dbReference type="Gene3D" id="3.20.20.80">
    <property type="entry name" value="Glycosidases"/>
    <property type="match status" value="1"/>
</dbReference>
<organism evidence="10 11">
    <name type="scientific">Streptomyces millisiae</name>
    <dbReference type="NCBI Taxonomy" id="3075542"/>
    <lineage>
        <taxon>Bacteria</taxon>
        <taxon>Bacillati</taxon>
        <taxon>Actinomycetota</taxon>
        <taxon>Actinomycetes</taxon>
        <taxon>Kitasatosporales</taxon>
        <taxon>Streptomycetaceae</taxon>
        <taxon>Streptomyces</taxon>
    </lineage>
</organism>
<dbReference type="EMBL" id="JAVREM010000002">
    <property type="protein sequence ID" value="MDT0317470.1"/>
    <property type="molecule type" value="Genomic_DNA"/>
</dbReference>
<evidence type="ECO:0000256" key="9">
    <source>
        <dbReference type="RuleBase" id="RU361175"/>
    </source>
</evidence>
<evidence type="ECO:0000256" key="5">
    <source>
        <dbReference type="ARBA" id="ARBA00023001"/>
    </source>
</evidence>
<evidence type="ECO:0000256" key="3">
    <source>
        <dbReference type="ARBA" id="ARBA00012744"/>
    </source>
</evidence>
<name>A0ABU2LIQ3_9ACTN</name>
<evidence type="ECO:0000256" key="2">
    <source>
        <dbReference type="ARBA" id="ARBA00010838"/>
    </source>
</evidence>
<dbReference type="PANTHER" id="PTHR10353:SF36">
    <property type="entry name" value="LP05116P"/>
    <property type="match status" value="1"/>
</dbReference>
<dbReference type="Pfam" id="PF00232">
    <property type="entry name" value="Glyco_hydro_1"/>
    <property type="match status" value="1"/>
</dbReference>
<dbReference type="InterPro" id="IPR001360">
    <property type="entry name" value="Glyco_hydro_1"/>
</dbReference>
<evidence type="ECO:0000256" key="7">
    <source>
        <dbReference type="ARBA" id="ARBA00023295"/>
    </source>
</evidence>
<gene>
    <name evidence="10" type="ORF">RNC47_03840</name>
</gene>
<dbReference type="SUPFAM" id="SSF51445">
    <property type="entry name" value="(Trans)glycosidases"/>
    <property type="match status" value="1"/>
</dbReference>
<dbReference type="PRINTS" id="PR00131">
    <property type="entry name" value="GLHYDRLASE1"/>
</dbReference>
<protein>
    <recommendedName>
        <fullName evidence="3 9">Beta-glucosidase</fullName>
        <ecNumber evidence="3 9">3.2.1.21</ecNumber>
    </recommendedName>
</protein>
<keyword evidence="11" id="KW-1185">Reference proteome</keyword>
<dbReference type="Proteomes" id="UP001183420">
    <property type="component" value="Unassembled WGS sequence"/>
</dbReference>
<dbReference type="RefSeq" id="WP_311595473.1">
    <property type="nucleotide sequence ID" value="NZ_JAVREM010000002.1"/>
</dbReference>
<keyword evidence="6" id="KW-0119">Carbohydrate metabolism</keyword>
<dbReference type="InterPro" id="IPR017853">
    <property type="entry name" value="GH"/>
</dbReference>
<dbReference type="EC" id="3.2.1.21" evidence="3 9"/>
<keyword evidence="8" id="KW-0624">Polysaccharide degradation</keyword>
<dbReference type="GO" id="GO:0008422">
    <property type="term" value="F:beta-glucosidase activity"/>
    <property type="evidence" value="ECO:0007669"/>
    <property type="project" value="UniProtKB-EC"/>
</dbReference>
<evidence type="ECO:0000256" key="1">
    <source>
        <dbReference type="ARBA" id="ARBA00000448"/>
    </source>
</evidence>
<evidence type="ECO:0000256" key="4">
    <source>
        <dbReference type="ARBA" id="ARBA00022801"/>
    </source>
</evidence>